<evidence type="ECO:0000256" key="5">
    <source>
        <dbReference type="ARBA" id="ARBA00023163"/>
    </source>
</evidence>
<dbReference type="AlphaFoldDB" id="C2MAV6"/>
<dbReference type="STRING" id="596327.PORUE0001_0967"/>
<dbReference type="GO" id="GO:0031564">
    <property type="term" value="P:transcription antitermination"/>
    <property type="evidence" value="ECO:0007669"/>
    <property type="project" value="UniProtKB-KW"/>
</dbReference>
<dbReference type="Gene3D" id="1.10.940.10">
    <property type="entry name" value="NusB-like"/>
    <property type="match status" value="1"/>
</dbReference>
<comment type="similarity">
    <text evidence="1">Belongs to the NusB family.</text>
</comment>
<dbReference type="eggNOG" id="COG0781">
    <property type="taxonomic scope" value="Bacteria"/>
</dbReference>
<keyword evidence="5" id="KW-0804">Transcription</keyword>
<dbReference type="GO" id="GO:0006353">
    <property type="term" value="P:DNA-templated transcription termination"/>
    <property type="evidence" value="ECO:0007669"/>
    <property type="project" value="InterPro"/>
</dbReference>
<organism evidence="7 8">
    <name type="scientific">Porphyromonas uenonis 60-3</name>
    <dbReference type="NCBI Taxonomy" id="596327"/>
    <lineage>
        <taxon>Bacteria</taxon>
        <taxon>Pseudomonadati</taxon>
        <taxon>Bacteroidota</taxon>
        <taxon>Bacteroidia</taxon>
        <taxon>Bacteroidales</taxon>
        <taxon>Porphyromonadaceae</taxon>
        <taxon>Porphyromonas</taxon>
    </lineage>
</organism>
<dbReference type="InterPro" id="IPR006027">
    <property type="entry name" value="NusB_RsmB_TIM44"/>
</dbReference>
<evidence type="ECO:0000313" key="8">
    <source>
        <dbReference type="Proteomes" id="UP000003303"/>
    </source>
</evidence>
<feature type="domain" description="NusB/RsmB/TIM44" evidence="6">
    <location>
        <begin position="245"/>
        <end position="335"/>
    </location>
</feature>
<dbReference type="GO" id="GO:0003723">
    <property type="term" value="F:RNA binding"/>
    <property type="evidence" value="ECO:0007669"/>
    <property type="project" value="UniProtKB-KW"/>
</dbReference>
<gene>
    <name evidence="7" type="primary">nusB</name>
    <name evidence="7" type="ORF">PORUE0001_0967</name>
</gene>
<keyword evidence="4" id="KW-0805">Transcription regulation</keyword>
<dbReference type="PANTHER" id="PTHR11078">
    <property type="entry name" value="N UTILIZATION SUBSTANCE PROTEIN B-RELATED"/>
    <property type="match status" value="1"/>
</dbReference>
<dbReference type="Proteomes" id="UP000003303">
    <property type="component" value="Unassembled WGS sequence"/>
</dbReference>
<proteinExistence type="inferred from homology"/>
<keyword evidence="3" id="KW-0694">RNA-binding</keyword>
<dbReference type="OrthoDB" id="9787568at2"/>
<evidence type="ECO:0000313" key="7">
    <source>
        <dbReference type="EMBL" id="EEK17122.1"/>
    </source>
</evidence>
<accession>C2MAV6</accession>
<dbReference type="InterPro" id="IPR035926">
    <property type="entry name" value="NusB-like_sf"/>
</dbReference>
<dbReference type="RefSeq" id="WP_007365092.1">
    <property type="nucleotide sequence ID" value="NZ_ACLR01000118.1"/>
</dbReference>
<dbReference type="SUPFAM" id="SSF48013">
    <property type="entry name" value="NusB-like"/>
    <property type="match status" value="1"/>
</dbReference>
<dbReference type="GO" id="GO:0005829">
    <property type="term" value="C:cytosol"/>
    <property type="evidence" value="ECO:0007669"/>
    <property type="project" value="TreeGrafter"/>
</dbReference>
<protein>
    <submittedName>
        <fullName evidence="7">Transcription antitermination factor NusB</fullName>
    </submittedName>
</protein>
<evidence type="ECO:0000256" key="4">
    <source>
        <dbReference type="ARBA" id="ARBA00023015"/>
    </source>
</evidence>
<evidence type="ECO:0000256" key="3">
    <source>
        <dbReference type="ARBA" id="ARBA00022884"/>
    </source>
</evidence>
<reference evidence="7 8" key="1">
    <citation type="submission" date="2009-04" db="EMBL/GenBank/DDBJ databases">
        <authorList>
            <person name="Sebastian Y."/>
            <person name="Madupu R."/>
            <person name="Durkin A.S."/>
            <person name="Torralba M."/>
            <person name="Methe B."/>
            <person name="Sutton G.G."/>
            <person name="Strausberg R.L."/>
            <person name="Nelson K.E."/>
        </authorList>
    </citation>
    <scope>NUCLEOTIDE SEQUENCE [LARGE SCALE GENOMIC DNA]</scope>
    <source>
        <strain evidence="7 8">60-3</strain>
    </source>
</reference>
<dbReference type="InterPro" id="IPR011605">
    <property type="entry name" value="NusB_fam"/>
</dbReference>
<name>C2MAV6_9PORP</name>
<dbReference type="PANTHER" id="PTHR11078:SF3">
    <property type="entry name" value="ANTITERMINATION NUSB DOMAIN-CONTAINING PROTEIN"/>
    <property type="match status" value="1"/>
</dbReference>
<comment type="caution">
    <text evidence="7">The sequence shown here is derived from an EMBL/GenBank/DDBJ whole genome shotgun (WGS) entry which is preliminary data.</text>
</comment>
<sequence>MINRSIVRIRVFQQLYQSISSGRLDVALADKSLTTSLRHTYYLYYYLLDLIRALAAYQRELLEIRERRFLKSSDEVTPRRLSDMTLVKEIARCTEIQNPLDEMQRRWEQDEQLLRTLYNMVETDPSYSALPEDVSTLSMQEQCDYWGNLLKQLFRTAELNEHLAANSFYWADATAICERLEVEEMPTVDQVEATVERLKGSDDYRVIPFTNQPVVTIQDFALKTLRRGAKDGLELPGDLLPMFHSDRDRLYAHQLLSETLLHREEYDAMLTPRLDNWEQDRVALVDMILMEMAVAEALSCPDIALVVTINEYIELAKVYDNAKSASFINAVLDRLFTDLKGEGKLLK</sequence>
<dbReference type="EMBL" id="ACLR01000118">
    <property type="protein sequence ID" value="EEK17122.1"/>
    <property type="molecule type" value="Genomic_DNA"/>
</dbReference>
<keyword evidence="8" id="KW-1185">Reference proteome</keyword>
<dbReference type="Pfam" id="PF01029">
    <property type="entry name" value="NusB"/>
    <property type="match status" value="1"/>
</dbReference>
<evidence type="ECO:0000259" key="6">
    <source>
        <dbReference type="Pfam" id="PF01029"/>
    </source>
</evidence>
<evidence type="ECO:0000256" key="1">
    <source>
        <dbReference type="ARBA" id="ARBA00005952"/>
    </source>
</evidence>
<evidence type="ECO:0000256" key="2">
    <source>
        <dbReference type="ARBA" id="ARBA00022814"/>
    </source>
</evidence>
<keyword evidence="2" id="KW-0889">Transcription antitermination</keyword>